<dbReference type="AlphaFoldDB" id="A0A7J3T9G8"/>
<evidence type="ECO:0000313" key="1">
    <source>
        <dbReference type="EMBL" id="HHE75581.1"/>
    </source>
</evidence>
<organism evidence="1">
    <name type="scientific">Candidatus Aciduliprofundum boonei</name>
    <dbReference type="NCBI Taxonomy" id="379547"/>
    <lineage>
        <taxon>Archaea</taxon>
        <taxon>Methanobacteriati</taxon>
        <taxon>Thermoplasmatota</taxon>
        <taxon>DHVE2 group</taxon>
        <taxon>Candidatus Aciduliprofundum</taxon>
    </lineage>
</organism>
<protein>
    <submittedName>
        <fullName evidence="1">Uncharacterized protein</fullName>
    </submittedName>
</protein>
<name>A0A7J3T9G8_9ARCH</name>
<feature type="non-terminal residue" evidence="1">
    <location>
        <position position="146"/>
    </location>
</feature>
<sequence length="146" mass="16990">MALGISIRIVIEYVSKKKGVEGLKKFFDFVNERSVIFTKESEINPKGKYPGYYLARALKAASRVLGEEQMEDFGRYFGERMNINFRGLLGRLPPKTCVQLIVLNMRKYLPIFHTGYRTISKRVYWLIISKLPKELIPFINGIMTYL</sequence>
<comment type="caution">
    <text evidence="1">The sequence shown here is derived from an EMBL/GenBank/DDBJ whole genome shotgun (WGS) entry which is preliminary data.</text>
</comment>
<reference evidence="1" key="1">
    <citation type="journal article" date="2020" name="mSystems">
        <title>Genome- and Community-Level Interaction Insights into Carbon Utilization and Element Cycling Functions of Hydrothermarchaeota in Hydrothermal Sediment.</title>
        <authorList>
            <person name="Zhou Z."/>
            <person name="Liu Y."/>
            <person name="Xu W."/>
            <person name="Pan J."/>
            <person name="Luo Z.H."/>
            <person name="Li M."/>
        </authorList>
    </citation>
    <scope>NUCLEOTIDE SEQUENCE [LARGE SCALE GENOMIC DNA]</scope>
    <source>
        <strain evidence="1">HyVt-85</strain>
    </source>
</reference>
<dbReference type="EMBL" id="DRTM01000034">
    <property type="protein sequence ID" value="HHE75581.1"/>
    <property type="molecule type" value="Genomic_DNA"/>
</dbReference>
<dbReference type="Proteomes" id="UP000886130">
    <property type="component" value="Unassembled WGS sequence"/>
</dbReference>
<accession>A0A7J3T9G8</accession>
<gene>
    <name evidence="1" type="ORF">ENL31_00450</name>
</gene>
<proteinExistence type="predicted"/>